<evidence type="ECO:0000313" key="2">
    <source>
        <dbReference type="Proteomes" id="UP000224507"/>
    </source>
</evidence>
<evidence type="ECO:0000313" key="1">
    <source>
        <dbReference type="EMBL" id="PHI10806.1"/>
    </source>
</evidence>
<accession>A0A2C6BWB7</accession>
<protein>
    <submittedName>
        <fullName evidence="1">Uncharacterized protein</fullName>
    </submittedName>
</protein>
<sequence length="184" mass="21309">MAFTLGLTKEFLNYIKRDEIVKNDDDTYKVPFINGKTETFNKKDIKKNVMEYIEANKNTLEPALNSIEEPKEEVKEIITEIAVKEETGIVLRKETQTFIEDNIEDLKAMLMEYRLNKGTGKFDSYIKLDIPQFVKDIPVDTVLSVKGNKETYKKFKNFAELHGVSVGTLFNYLIYSLLNGFNAW</sequence>
<gene>
    <name evidence="1" type="ORF">CBG56_12330</name>
</gene>
<reference evidence="1 2" key="1">
    <citation type="submission" date="2017-06" db="EMBL/GenBank/DDBJ databases">
        <title>Draft genome sequence of Fusobacterium nucleatum subsp. polymorphum KCOM 1274 (=ChDC F309).</title>
        <authorList>
            <person name="Kook J.-K."/>
            <person name="Park S.-N."/>
            <person name="Lim Y.K."/>
            <person name="Roh H."/>
        </authorList>
    </citation>
    <scope>NUCLEOTIDE SEQUENCE [LARGE SCALE GENOMIC DNA]</scope>
    <source>
        <strain evidence="2">KCOM 1274 (ChDC F309)</strain>
    </source>
</reference>
<dbReference type="Proteomes" id="UP000224507">
    <property type="component" value="Unassembled WGS sequence"/>
</dbReference>
<comment type="caution">
    <text evidence="1">The sequence shown here is derived from an EMBL/GenBank/DDBJ whole genome shotgun (WGS) entry which is preliminary data.</text>
</comment>
<dbReference type="EMBL" id="NIRO01000038">
    <property type="protein sequence ID" value="PHI10806.1"/>
    <property type="molecule type" value="Genomic_DNA"/>
</dbReference>
<organism evidence="1 2">
    <name type="scientific">Fusobacterium nucleatum subsp. polymorphum</name>
    <name type="common">Fusobacterium polymorphum</name>
    <dbReference type="NCBI Taxonomy" id="76857"/>
    <lineage>
        <taxon>Bacteria</taxon>
        <taxon>Fusobacteriati</taxon>
        <taxon>Fusobacteriota</taxon>
        <taxon>Fusobacteriia</taxon>
        <taxon>Fusobacteriales</taxon>
        <taxon>Fusobacteriaceae</taxon>
        <taxon>Fusobacterium</taxon>
    </lineage>
</organism>
<proteinExistence type="predicted"/>
<name>A0A2C6BWB7_FUSNP</name>
<dbReference type="RefSeq" id="WP_010976366.1">
    <property type="nucleotide sequence ID" value="NZ_JAYFGY010000025.1"/>
</dbReference>
<dbReference type="AlphaFoldDB" id="A0A2C6BWB7"/>